<comment type="caution">
    <text evidence="3">The sequence shown here is derived from an EMBL/GenBank/DDBJ whole genome shotgun (WGS) entry which is preliminary data.</text>
</comment>
<sequence length="371" mass="42008">MLKVLHFYKTYYPDTFGGIEQVIFQLSEGGEQCGFKSDVLSLSPRGKVDKRSVSKHTVHCESISFSLASTPFSWAVIKRFKELAAQADIIHYHFPFPFMDLVHFISGIKKPTVVSYHSDIVKQKLLLKLYTPLMELFLSKVDRIVAASPNYVETSHILQKFKDKVSVIPYGLDEHSYPKSTESKLNQWRAKLPSKFFLFIGAFRYYKGLHVLLEAAQHSDYPIVIIGSGPAESELKKQTKELGLTNVYFVGALEDEDKIALLELCYAIVFPSHLRSEAFGISLLEGAMFEKPLISCEIGTGTTFINIDKETGIAVPPCDVAALREAMDTLWESPALAKQYGVNARYRYETVFTSHQMIEKYSKLYQSLIIK</sequence>
<gene>
    <name evidence="3" type="ORF">GCM10011328_06920</name>
</gene>
<protein>
    <submittedName>
        <fullName evidence="3">Glycosyl transferase family 1</fullName>
    </submittedName>
</protein>
<dbReference type="InterPro" id="IPR050194">
    <property type="entry name" value="Glycosyltransferase_grp1"/>
</dbReference>
<name>A0ABQ1G3I7_9GAMM</name>
<organism evidence="3 4">
    <name type="scientific">Hafnia psychrotolerans</name>
    <dbReference type="NCBI Taxonomy" id="1477018"/>
    <lineage>
        <taxon>Bacteria</taxon>
        <taxon>Pseudomonadati</taxon>
        <taxon>Pseudomonadota</taxon>
        <taxon>Gammaproteobacteria</taxon>
        <taxon>Enterobacterales</taxon>
        <taxon>Hafniaceae</taxon>
        <taxon>Hafnia</taxon>
    </lineage>
</organism>
<keyword evidence="3" id="KW-0808">Transferase</keyword>
<evidence type="ECO:0000259" key="2">
    <source>
        <dbReference type="Pfam" id="PF13439"/>
    </source>
</evidence>
<dbReference type="InterPro" id="IPR001296">
    <property type="entry name" value="Glyco_trans_1"/>
</dbReference>
<feature type="domain" description="Glycosyl transferase family 1" evidence="1">
    <location>
        <begin position="185"/>
        <end position="345"/>
    </location>
</feature>
<accession>A0ABQ1G3I7</accession>
<evidence type="ECO:0000313" key="4">
    <source>
        <dbReference type="Proteomes" id="UP000627464"/>
    </source>
</evidence>
<dbReference type="EMBL" id="BMFZ01000002">
    <property type="protein sequence ID" value="GGA34781.1"/>
    <property type="molecule type" value="Genomic_DNA"/>
</dbReference>
<feature type="domain" description="Glycosyltransferase subfamily 4-like N-terminal" evidence="2">
    <location>
        <begin position="16"/>
        <end position="174"/>
    </location>
</feature>
<dbReference type="GO" id="GO:0016740">
    <property type="term" value="F:transferase activity"/>
    <property type="evidence" value="ECO:0007669"/>
    <property type="project" value="UniProtKB-KW"/>
</dbReference>
<dbReference type="PANTHER" id="PTHR45947">
    <property type="entry name" value="SULFOQUINOVOSYL TRANSFERASE SQD2"/>
    <property type="match status" value="1"/>
</dbReference>
<evidence type="ECO:0000313" key="3">
    <source>
        <dbReference type="EMBL" id="GGA34781.1"/>
    </source>
</evidence>
<dbReference type="CDD" id="cd03795">
    <property type="entry name" value="GT4_WfcD-like"/>
    <property type="match status" value="1"/>
</dbReference>
<dbReference type="Pfam" id="PF13439">
    <property type="entry name" value="Glyco_transf_4"/>
    <property type="match status" value="1"/>
</dbReference>
<evidence type="ECO:0000259" key="1">
    <source>
        <dbReference type="Pfam" id="PF00534"/>
    </source>
</evidence>
<dbReference type="PANTHER" id="PTHR45947:SF3">
    <property type="entry name" value="SULFOQUINOVOSYL TRANSFERASE SQD2"/>
    <property type="match status" value="1"/>
</dbReference>
<dbReference type="RefSeq" id="WP_188470499.1">
    <property type="nucleotide sequence ID" value="NZ_BMFZ01000002.1"/>
</dbReference>
<dbReference type="Pfam" id="PF00534">
    <property type="entry name" value="Glycos_transf_1"/>
    <property type="match status" value="1"/>
</dbReference>
<dbReference type="Gene3D" id="3.40.50.2000">
    <property type="entry name" value="Glycogen Phosphorylase B"/>
    <property type="match status" value="2"/>
</dbReference>
<keyword evidence="4" id="KW-1185">Reference proteome</keyword>
<dbReference type="Proteomes" id="UP000627464">
    <property type="component" value="Unassembled WGS sequence"/>
</dbReference>
<dbReference type="SUPFAM" id="SSF53756">
    <property type="entry name" value="UDP-Glycosyltransferase/glycogen phosphorylase"/>
    <property type="match status" value="1"/>
</dbReference>
<proteinExistence type="predicted"/>
<dbReference type="InterPro" id="IPR028098">
    <property type="entry name" value="Glyco_trans_4-like_N"/>
</dbReference>
<reference evidence="4" key="1">
    <citation type="journal article" date="2019" name="Int. J. Syst. Evol. Microbiol.">
        <title>The Global Catalogue of Microorganisms (GCM) 10K type strain sequencing project: providing services to taxonomists for standard genome sequencing and annotation.</title>
        <authorList>
            <consortium name="The Broad Institute Genomics Platform"/>
            <consortium name="The Broad Institute Genome Sequencing Center for Infectious Disease"/>
            <person name="Wu L."/>
            <person name="Ma J."/>
        </authorList>
    </citation>
    <scope>NUCLEOTIDE SEQUENCE [LARGE SCALE GENOMIC DNA]</scope>
    <source>
        <strain evidence="4">CGMCC 1.12806</strain>
    </source>
</reference>